<feature type="transmembrane region" description="Helical" evidence="10">
    <location>
        <begin position="227"/>
        <end position="245"/>
    </location>
</feature>
<dbReference type="InterPro" id="IPR044492">
    <property type="entry name" value="P_typ_ATPase_HD_dom"/>
</dbReference>
<feature type="domain" description="HMA" evidence="13">
    <location>
        <begin position="34"/>
        <end position="98"/>
    </location>
</feature>
<dbReference type="GO" id="GO:0043682">
    <property type="term" value="F:P-type divalent copper transporter activity"/>
    <property type="evidence" value="ECO:0007669"/>
    <property type="project" value="TreeGrafter"/>
</dbReference>
<evidence type="ECO:0000313" key="15">
    <source>
        <dbReference type="Proteomes" id="UP000656804"/>
    </source>
</evidence>
<keyword evidence="8 10" id="KW-1133">Transmembrane helix</keyword>
<feature type="transmembrane region" description="Helical" evidence="10">
    <location>
        <begin position="383"/>
        <end position="402"/>
    </location>
</feature>
<protein>
    <submittedName>
        <fullName evidence="14">Heavy metal translocating P-type ATPase</fullName>
    </submittedName>
</protein>
<dbReference type="GO" id="GO:0005524">
    <property type="term" value="F:ATP binding"/>
    <property type="evidence" value="ECO:0007669"/>
    <property type="project" value="UniProtKB-UniRule"/>
</dbReference>
<dbReference type="AlphaFoldDB" id="A0A930V482"/>
<keyword evidence="11" id="KW-0175">Coiled coil</keyword>
<keyword evidence="4 10" id="KW-0479">Metal-binding</keyword>
<dbReference type="InterPro" id="IPR023214">
    <property type="entry name" value="HAD_sf"/>
</dbReference>
<dbReference type="InterPro" id="IPR017969">
    <property type="entry name" value="Heavy-metal-associated_CS"/>
</dbReference>
<dbReference type="NCBIfam" id="TIGR01525">
    <property type="entry name" value="ATPase-IB_hvy"/>
    <property type="match status" value="1"/>
</dbReference>
<organism evidence="14 15">
    <name type="scientific">Nocardioides acrostichi</name>
    <dbReference type="NCBI Taxonomy" id="2784339"/>
    <lineage>
        <taxon>Bacteria</taxon>
        <taxon>Bacillati</taxon>
        <taxon>Actinomycetota</taxon>
        <taxon>Actinomycetes</taxon>
        <taxon>Propionibacteriales</taxon>
        <taxon>Nocardioidaceae</taxon>
        <taxon>Nocardioides</taxon>
    </lineage>
</organism>
<dbReference type="GO" id="GO:0055070">
    <property type="term" value="P:copper ion homeostasis"/>
    <property type="evidence" value="ECO:0007669"/>
    <property type="project" value="TreeGrafter"/>
</dbReference>
<dbReference type="GO" id="GO:0005886">
    <property type="term" value="C:plasma membrane"/>
    <property type="evidence" value="ECO:0007669"/>
    <property type="project" value="UniProtKB-SubCell"/>
</dbReference>
<dbReference type="InterPro" id="IPR023298">
    <property type="entry name" value="ATPase_P-typ_TM_dom_sf"/>
</dbReference>
<dbReference type="SFLD" id="SFLDG00002">
    <property type="entry name" value="C1.7:_P-type_atpase_like"/>
    <property type="match status" value="1"/>
</dbReference>
<comment type="similarity">
    <text evidence="2 10">Belongs to the cation transport ATPase (P-type) (TC 3.A.3) family. Type IB subfamily.</text>
</comment>
<dbReference type="NCBIfam" id="TIGR01511">
    <property type="entry name" value="ATPase-IB1_Cu"/>
    <property type="match status" value="1"/>
</dbReference>
<dbReference type="NCBIfam" id="TIGR01494">
    <property type="entry name" value="ATPase_P-type"/>
    <property type="match status" value="2"/>
</dbReference>
<dbReference type="CDD" id="cd00371">
    <property type="entry name" value="HMA"/>
    <property type="match status" value="1"/>
</dbReference>
<dbReference type="PROSITE" id="PS01047">
    <property type="entry name" value="HMA_1"/>
    <property type="match status" value="1"/>
</dbReference>
<dbReference type="PANTHER" id="PTHR43520">
    <property type="entry name" value="ATP7, ISOFORM B"/>
    <property type="match status" value="1"/>
</dbReference>
<feature type="compositionally biased region" description="Polar residues" evidence="12">
    <location>
        <begin position="10"/>
        <end position="25"/>
    </location>
</feature>
<dbReference type="PRINTS" id="PR00943">
    <property type="entry name" value="CUATPASE"/>
</dbReference>
<dbReference type="InterPro" id="IPR008250">
    <property type="entry name" value="ATPase_P-typ_transduc_dom_A_sf"/>
</dbReference>
<dbReference type="Pfam" id="PF00403">
    <property type="entry name" value="HMA"/>
    <property type="match status" value="1"/>
</dbReference>
<dbReference type="Gene3D" id="2.70.150.10">
    <property type="entry name" value="Calcium-transporting ATPase, cytoplasmic transduction domain A"/>
    <property type="match status" value="1"/>
</dbReference>
<feature type="coiled-coil region" evidence="11">
    <location>
        <begin position="349"/>
        <end position="376"/>
    </location>
</feature>
<keyword evidence="6 10" id="KW-0067">ATP-binding</keyword>
<dbReference type="PROSITE" id="PS50846">
    <property type="entry name" value="HMA_2"/>
    <property type="match status" value="1"/>
</dbReference>
<dbReference type="Pfam" id="PF00122">
    <property type="entry name" value="E1-E2_ATPase"/>
    <property type="match status" value="1"/>
</dbReference>
<evidence type="ECO:0000256" key="7">
    <source>
        <dbReference type="ARBA" id="ARBA00022967"/>
    </source>
</evidence>
<accession>A0A930V482</accession>
<dbReference type="PRINTS" id="PR00119">
    <property type="entry name" value="CATATPASE"/>
</dbReference>
<dbReference type="Gene3D" id="3.30.70.100">
    <property type="match status" value="1"/>
</dbReference>
<feature type="transmembrane region" description="Helical" evidence="10">
    <location>
        <begin position="119"/>
        <end position="138"/>
    </location>
</feature>
<dbReference type="GO" id="GO:0005507">
    <property type="term" value="F:copper ion binding"/>
    <property type="evidence" value="ECO:0007669"/>
    <property type="project" value="TreeGrafter"/>
</dbReference>
<evidence type="ECO:0000256" key="12">
    <source>
        <dbReference type="SAM" id="MobiDB-lite"/>
    </source>
</evidence>
<feature type="transmembrane region" description="Helical" evidence="10">
    <location>
        <begin position="150"/>
        <end position="168"/>
    </location>
</feature>
<sequence length="784" mass="80863">MGTRRASAPSRRSWTVESVSSQSVDSPAAPLDTETVVLTVTGMTCGACAVRVQRKLGKLDGVQAAVNYATGRARVSVPAGLEVGVLVEAVEKAGYGAEPLGAGGTRADAGAQRDAVRSLWPRLAVAMLLCAPLGDLSFEMVLAPQLRFPGWQWLLLALTLPLVTWCAWPFHRAAVRAARHRTTSMDTLVSLGLVAATGWSVYTMFFVDADTEGVSAWGLLFRPSGSIYLDVCAGVTTFVLAGRLAEARSKQSAGEALRELASARQRDVSLLLPDGTEQRVPVEALDEGDLFVVRPGEQVATDGEVIDGLAGVDAHAMTGESALATAETGSSVLGGTTAVDGRLTVRATRRAAESAVAQLVELVERAQGEKAAVQRLADRVSSVFVPTVIALAVATWAVWMLATGSLVRSFDPALSVLIIACPCALGLATPMALMVAAGRGARLGVFVKSQQALESARAIDTVVLDKTGTLTHGAMTVREVEVAATDGLEPEGLLRLAAAVEQDAEHAVARGIVAHASSRGLDLPTVDEFATMPGLGARGIAAGHAVLVGSPRLLARGDLALGEPLERWHAQRAAEGATVVFVVVDGEVAGGIALTDTVRPSAAAAVAELHALGLRTVLLSGDHEAAVRATADAVGIDEVLAEVLPADKAQAVADLRTAGRSVAMVGDGINDAPALAGSDLGLAMIDGTEVAMEAADVLVLGEDLQAVPDAVRLARATLRTIRGNLVWAFGYNVAALPLAAAGLLNPLVAAAAMALSSLLVVTNSLRLRSVGGARTLVTERGVRS</sequence>
<keyword evidence="15" id="KW-1185">Reference proteome</keyword>
<evidence type="ECO:0000256" key="6">
    <source>
        <dbReference type="ARBA" id="ARBA00022840"/>
    </source>
</evidence>
<keyword evidence="9 10" id="KW-0472">Membrane</keyword>
<dbReference type="InterPro" id="IPR027256">
    <property type="entry name" value="P-typ_ATPase_IB"/>
</dbReference>
<dbReference type="InterPro" id="IPR036412">
    <property type="entry name" value="HAD-like_sf"/>
</dbReference>
<keyword evidence="3 10" id="KW-0812">Transmembrane</keyword>
<dbReference type="PROSITE" id="PS00154">
    <property type="entry name" value="ATPASE_E1_E2"/>
    <property type="match status" value="1"/>
</dbReference>
<dbReference type="InterPro" id="IPR001757">
    <property type="entry name" value="P_typ_ATPase"/>
</dbReference>
<feature type="transmembrane region" description="Helical" evidence="10">
    <location>
        <begin position="188"/>
        <end position="207"/>
    </location>
</feature>
<evidence type="ECO:0000259" key="13">
    <source>
        <dbReference type="PROSITE" id="PS50846"/>
    </source>
</evidence>
<dbReference type="Gene3D" id="3.40.1110.10">
    <property type="entry name" value="Calcium-transporting ATPase, cytoplasmic domain N"/>
    <property type="match status" value="1"/>
</dbReference>
<dbReference type="SUPFAM" id="SSF81653">
    <property type="entry name" value="Calcium ATPase, transduction domain A"/>
    <property type="match status" value="1"/>
</dbReference>
<dbReference type="EMBL" id="JADIVZ010000011">
    <property type="protein sequence ID" value="MBF4163425.1"/>
    <property type="molecule type" value="Genomic_DNA"/>
</dbReference>
<dbReference type="InterPro" id="IPR018303">
    <property type="entry name" value="ATPase_P-typ_P_site"/>
</dbReference>
<evidence type="ECO:0000256" key="9">
    <source>
        <dbReference type="ARBA" id="ARBA00023136"/>
    </source>
</evidence>
<proteinExistence type="inferred from homology"/>
<evidence type="ECO:0000256" key="10">
    <source>
        <dbReference type="RuleBase" id="RU362081"/>
    </source>
</evidence>
<feature type="transmembrane region" description="Helical" evidence="10">
    <location>
        <begin position="747"/>
        <end position="765"/>
    </location>
</feature>
<dbReference type="GO" id="GO:0016887">
    <property type="term" value="F:ATP hydrolysis activity"/>
    <property type="evidence" value="ECO:0007669"/>
    <property type="project" value="InterPro"/>
</dbReference>
<comment type="subcellular location">
    <subcellularLocation>
        <location evidence="1">Cell membrane</location>
        <topology evidence="1">Multi-pass membrane protein</topology>
    </subcellularLocation>
</comment>
<evidence type="ECO:0000256" key="11">
    <source>
        <dbReference type="SAM" id="Coils"/>
    </source>
</evidence>
<dbReference type="Gene3D" id="3.40.50.1000">
    <property type="entry name" value="HAD superfamily/HAD-like"/>
    <property type="match status" value="1"/>
</dbReference>
<dbReference type="Pfam" id="PF00702">
    <property type="entry name" value="Hydrolase"/>
    <property type="match status" value="1"/>
</dbReference>
<reference evidence="14" key="1">
    <citation type="submission" date="2020-11" db="EMBL/GenBank/DDBJ databases">
        <title>Nocardioides sp. CBS4Y-1, whole genome shotgun sequence.</title>
        <authorList>
            <person name="Tuo L."/>
        </authorList>
    </citation>
    <scope>NUCLEOTIDE SEQUENCE</scope>
    <source>
        <strain evidence="14">CBS4Y-1</strain>
    </source>
</reference>
<dbReference type="InterPro" id="IPR006121">
    <property type="entry name" value="HMA_dom"/>
</dbReference>
<gene>
    <name evidence="14" type="ORF">ISG29_17170</name>
</gene>
<evidence type="ECO:0000256" key="5">
    <source>
        <dbReference type="ARBA" id="ARBA00022741"/>
    </source>
</evidence>
<dbReference type="PANTHER" id="PTHR43520:SF8">
    <property type="entry name" value="P-TYPE CU(+) TRANSPORTER"/>
    <property type="match status" value="1"/>
</dbReference>
<dbReference type="InterPro" id="IPR036163">
    <property type="entry name" value="HMA_dom_sf"/>
</dbReference>
<evidence type="ECO:0000256" key="1">
    <source>
        <dbReference type="ARBA" id="ARBA00004651"/>
    </source>
</evidence>
<dbReference type="SFLD" id="SFLDF00027">
    <property type="entry name" value="p-type_atpase"/>
    <property type="match status" value="1"/>
</dbReference>
<comment type="caution">
    <text evidence="14">The sequence shown here is derived from an EMBL/GenBank/DDBJ whole genome shotgun (WGS) entry which is preliminary data.</text>
</comment>
<dbReference type="SUPFAM" id="SSF55008">
    <property type="entry name" value="HMA, heavy metal-associated domain"/>
    <property type="match status" value="1"/>
</dbReference>
<evidence type="ECO:0000313" key="14">
    <source>
        <dbReference type="EMBL" id="MBF4163425.1"/>
    </source>
</evidence>
<evidence type="ECO:0000256" key="4">
    <source>
        <dbReference type="ARBA" id="ARBA00022723"/>
    </source>
</evidence>
<evidence type="ECO:0000256" key="8">
    <source>
        <dbReference type="ARBA" id="ARBA00022989"/>
    </source>
</evidence>
<dbReference type="InterPro" id="IPR023299">
    <property type="entry name" value="ATPase_P-typ_cyto_dom_N"/>
</dbReference>
<evidence type="ECO:0000256" key="2">
    <source>
        <dbReference type="ARBA" id="ARBA00006024"/>
    </source>
</evidence>
<dbReference type="SUPFAM" id="SSF56784">
    <property type="entry name" value="HAD-like"/>
    <property type="match status" value="1"/>
</dbReference>
<keyword evidence="5 10" id="KW-0547">Nucleotide-binding</keyword>
<feature type="transmembrane region" description="Helical" evidence="10">
    <location>
        <begin position="414"/>
        <end position="438"/>
    </location>
</feature>
<dbReference type="SUPFAM" id="SSF81665">
    <property type="entry name" value="Calcium ATPase, transmembrane domain M"/>
    <property type="match status" value="1"/>
</dbReference>
<keyword evidence="10" id="KW-1003">Cell membrane</keyword>
<evidence type="ECO:0000256" key="3">
    <source>
        <dbReference type="ARBA" id="ARBA00022692"/>
    </source>
</evidence>
<dbReference type="InterPro" id="IPR059000">
    <property type="entry name" value="ATPase_P-type_domA"/>
</dbReference>
<keyword evidence="7" id="KW-1278">Translocase</keyword>
<feature type="region of interest" description="Disordered" evidence="12">
    <location>
        <begin position="1"/>
        <end position="28"/>
    </location>
</feature>
<name>A0A930V482_9ACTN</name>
<dbReference type="Proteomes" id="UP000656804">
    <property type="component" value="Unassembled WGS sequence"/>
</dbReference>
<dbReference type="SFLD" id="SFLDS00003">
    <property type="entry name" value="Haloacid_Dehalogenase"/>
    <property type="match status" value="1"/>
</dbReference>
<feature type="transmembrane region" description="Helical" evidence="10">
    <location>
        <begin position="725"/>
        <end position="741"/>
    </location>
</feature>